<proteinExistence type="predicted"/>
<dbReference type="EMBL" id="JABWDY010014937">
    <property type="protein sequence ID" value="KAF5197225.1"/>
    <property type="molecule type" value="Genomic_DNA"/>
</dbReference>
<dbReference type="AlphaFoldDB" id="A0A7J6WLB5"/>
<keyword evidence="2" id="KW-1185">Reference proteome</keyword>
<organism evidence="1 2">
    <name type="scientific">Thalictrum thalictroides</name>
    <name type="common">Rue-anemone</name>
    <name type="synonym">Anemone thalictroides</name>
    <dbReference type="NCBI Taxonomy" id="46969"/>
    <lineage>
        <taxon>Eukaryota</taxon>
        <taxon>Viridiplantae</taxon>
        <taxon>Streptophyta</taxon>
        <taxon>Embryophyta</taxon>
        <taxon>Tracheophyta</taxon>
        <taxon>Spermatophyta</taxon>
        <taxon>Magnoliopsida</taxon>
        <taxon>Ranunculales</taxon>
        <taxon>Ranunculaceae</taxon>
        <taxon>Thalictroideae</taxon>
        <taxon>Thalictrum</taxon>
    </lineage>
</organism>
<protein>
    <submittedName>
        <fullName evidence="1">Uncharacterized protein</fullName>
    </submittedName>
</protein>
<evidence type="ECO:0000313" key="1">
    <source>
        <dbReference type="EMBL" id="KAF5197225.1"/>
    </source>
</evidence>
<sequence>SHIVSSLSRLKQIGLDDLHPLYAALQVDSVKYGTKATASQSNGGTALKS</sequence>
<comment type="caution">
    <text evidence="1">The sequence shown here is derived from an EMBL/GenBank/DDBJ whole genome shotgun (WGS) entry which is preliminary data.</text>
</comment>
<feature type="non-terminal residue" evidence="1">
    <location>
        <position position="1"/>
    </location>
</feature>
<evidence type="ECO:0000313" key="2">
    <source>
        <dbReference type="Proteomes" id="UP000554482"/>
    </source>
</evidence>
<gene>
    <name evidence="1" type="ORF">FRX31_013188</name>
</gene>
<accession>A0A7J6WLB5</accession>
<name>A0A7J6WLB5_THATH</name>
<dbReference type="Proteomes" id="UP000554482">
    <property type="component" value="Unassembled WGS sequence"/>
</dbReference>
<reference evidence="1 2" key="1">
    <citation type="submission" date="2020-06" db="EMBL/GenBank/DDBJ databases">
        <title>Transcriptomic and genomic resources for Thalictrum thalictroides and T. hernandezii: Facilitating candidate gene discovery in an emerging model plant lineage.</title>
        <authorList>
            <person name="Arias T."/>
            <person name="Riano-Pachon D.M."/>
            <person name="Di Stilio V.S."/>
        </authorList>
    </citation>
    <scope>NUCLEOTIDE SEQUENCE [LARGE SCALE GENOMIC DNA]</scope>
    <source>
        <strain evidence="2">cv. WT478/WT964</strain>
        <tissue evidence="1">Leaves</tissue>
    </source>
</reference>